<gene>
    <name evidence="5" type="ORF">ENR59_03115</name>
</gene>
<keyword evidence="2" id="KW-0697">Rotamase</keyword>
<dbReference type="EMBL" id="DSRP01000216">
    <property type="protein sequence ID" value="HGG91925.1"/>
    <property type="molecule type" value="Genomic_DNA"/>
</dbReference>
<protein>
    <submittedName>
        <fullName evidence="5">Peptidylprolyl isomerase</fullName>
    </submittedName>
</protein>
<name>A0A7C3WCU7_9BACT</name>
<dbReference type="SUPFAM" id="SSF54534">
    <property type="entry name" value="FKBP-like"/>
    <property type="match status" value="1"/>
</dbReference>
<evidence type="ECO:0000313" key="5">
    <source>
        <dbReference type="EMBL" id="HGG91925.1"/>
    </source>
</evidence>
<reference evidence="5" key="1">
    <citation type="journal article" date="2020" name="mSystems">
        <title>Genome- and Community-Level Interaction Insights into Carbon Utilization and Element Cycling Functions of Hydrothermarchaeota in Hydrothermal Sediment.</title>
        <authorList>
            <person name="Zhou Z."/>
            <person name="Liu Y."/>
            <person name="Xu W."/>
            <person name="Pan J."/>
            <person name="Luo Z.H."/>
            <person name="Li M."/>
        </authorList>
    </citation>
    <scope>NUCLEOTIDE SEQUENCE [LARGE SCALE GENOMIC DNA]</scope>
    <source>
        <strain evidence="5">SpSt-413</strain>
    </source>
</reference>
<evidence type="ECO:0000259" key="4">
    <source>
        <dbReference type="PROSITE" id="PS50198"/>
    </source>
</evidence>
<dbReference type="InterPro" id="IPR046357">
    <property type="entry name" value="PPIase_dom_sf"/>
</dbReference>
<proteinExistence type="predicted"/>
<dbReference type="Gene3D" id="3.10.50.40">
    <property type="match status" value="1"/>
</dbReference>
<dbReference type="Pfam" id="PF13624">
    <property type="entry name" value="SurA_N_3"/>
    <property type="match status" value="1"/>
</dbReference>
<feature type="chain" id="PRO_5028047788" evidence="3">
    <location>
        <begin position="25"/>
        <end position="319"/>
    </location>
</feature>
<dbReference type="InterPro" id="IPR000297">
    <property type="entry name" value="PPIase_PpiC"/>
</dbReference>
<keyword evidence="1 3" id="KW-0732">Signal</keyword>
<feature type="domain" description="PpiC" evidence="4">
    <location>
        <begin position="176"/>
        <end position="253"/>
    </location>
</feature>
<dbReference type="InterPro" id="IPR050280">
    <property type="entry name" value="OMP_Chaperone_SurA"/>
</dbReference>
<dbReference type="Gene3D" id="1.10.4030.10">
    <property type="entry name" value="Porin chaperone SurA, peptide-binding domain"/>
    <property type="match status" value="1"/>
</dbReference>
<comment type="caution">
    <text evidence="5">The sequence shown here is derived from an EMBL/GenBank/DDBJ whole genome shotgun (WGS) entry which is preliminary data.</text>
</comment>
<dbReference type="PANTHER" id="PTHR47637:SF1">
    <property type="entry name" value="CHAPERONE SURA"/>
    <property type="match status" value="1"/>
</dbReference>
<evidence type="ECO:0000256" key="1">
    <source>
        <dbReference type="ARBA" id="ARBA00022729"/>
    </source>
</evidence>
<dbReference type="PROSITE" id="PS50198">
    <property type="entry name" value="PPIC_PPIASE_2"/>
    <property type="match status" value="1"/>
</dbReference>
<dbReference type="SUPFAM" id="SSF109998">
    <property type="entry name" value="Triger factor/SurA peptide-binding domain-like"/>
    <property type="match status" value="1"/>
</dbReference>
<dbReference type="GO" id="GO:0003755">
    <property type="term" value="F:peptidyl-prolyl cis-trans isomerase activity"/>
    <property type="evidence" value="ECO:0007669"/>
    <property type="project" value="UniProtKB-KW"/>
</dbReference>
<sequence length="319" mass="35707">MSAFPFLSALIALCLLLPAPYASAQNVVDKIVAQVNGEMITLFELNERVRLYVTQVEKRPFNPADPAVKAMQERVLQSMIEDLLLRHEAKRLKINVSDSELENRIREIREKAGLSDAQFTQQLRLENMTRKEFLENLKKDIIKRQILGYMVQRKVLVSDQEIQEYYDANKGSLRVETGQRVGLIMLAKMDEAKALRQRIASGQITFAEAARKFSIGPGAEQGGDLGKVELKDMAPELRQAVEGLTPGGVSQPVLLDGKPVILTLGADSGPTAAAQPSGPAPLESVRNEIYEKLYRVKLEKQFTEYMDKLRSRSVIKVNL</sequence>
<organism evidence="5">
    <name type="scientific">Fundidesulfovibrio putealis</name>
    <dbReference type="NCBI Taxonomy" id="270496"/>
    <lineage>
        <taxon>Bacteria</taxon>
        <taxon>Pseudomonadati</taxon>
        <taxon>Thermodesulfobacteriota</taxon>
        <taxon>Desulfovibrionia</taxon>
        <taxon>Desulfovibrionales</taxon>
        <taxon>Desulfovibrionaceae</taxon>
        <taxon>Fundidesulfovibrio</taxon>
    </lineage>
</organism>
<keyword evidence="2 5" id="KW-0413">Isomerase</keyword>
<accession>A0A7C3WCU7</accession>
<dbReference type="AlphaFoldDB" id="A0A7C3WCU7"/>
<dbReference type="PANTHER" id="PTHR47637">
    <property type="entry name" value="CHAPERONE SURA"/>
    <property type="match status" value="1"/>
</dbReference>
<dbReference type="InterPro" id="IPR027304">
    <property type="entry name" value="Trigger_fact/SurA_dom_sf"/>
</dbReference>
<feature type="signal peptide" evidence="3">
    <location>
        <begin position="1"/>
        <end position="24"/>
    </location>
</feature>
<evidence type="ECO:0000256" key="3">
    <source>
        <dbReference type="SAM" id="SignalP"/>
    </source>
</evidence>
<evidence type="ECO:0000256" key="2">
    <source>
        <dbReference type="PROSITE-ProRule" id="PRU00278"/>
    </source>
</evidence>
<dbReference type="Pfam" id="PF00639">
    <property type="entry name" value="Rotamase"/>
    <property type="match status" value="1"/>
</dbReference>